<sequence length="72" mass="8449">MMIESRCIGITTRVAGFFSNYTKQKMSERDWELLRLAAEREKDELTLKEMVEVLEKQQLDAASARKEDKVRP</sequence>
<keyword evidence="2" id="KW-1185">Reference proteome</keyword>
<proteinExistence type="predicted"/>
<dbReference type="AlphaFoldDB" id="A0A5C5ZGX6"/>
<comment type="caution">
    <text evidence="1">The sequence shown here is derived from an EMBL/GenBank/DDBJ whole genome shotgun (WGS) entry which is preliminary data.</text>
</comment>
<dbReference type="OrthoDB" id="10019961at2"/>
<evidence type="ECO:0000313" key="2">
    <source>
        <dbReference type="Proteomes" id="UP000316213"/>
    </source>
</evidence>
<dbReference type="Proteomes" id="UP000316213">
    <property type="component" value="Unassembled WGS sequence"/>
</dbReference>
<organism evidence="1 2">
    <name type="scientific">Neorhodopirellula pilleata</name>
    <dbReference type="NCBI Taxonomy" id="2714738"/>
    <lineage>
        <taxon>Bacteria</taxon>
        <taxon>Pseudomonadati</taxon>
        <taxon>Planctomycetota</taxon>
        <taxon>Planctomycetia</taxon>
        <taxon>Pirellulales</taxon>
        <taxon>Pirellulaceae</taxon>
        <taxon>Neorhodopirellula</taxon>
    </lineage>
</organism>
<accession>A0A5C5ZGX6</accession>
<protein>
    <submittedName>
        <fullName evidence="1">Uncharacterized protein</fullName>
    </submittedName>
</protein>
<dbReference type="RefSeq" id="WP_146582721.1">
    <property type="nucleotide sequence ID" value="NZ_SJPM01000036.1"/>
</dbReference>
<gene>
    <name evidence="1" type="ORF">Pla100_61140</name>
</gene>
<evidence type="ECO:0000313" key="1">
    <source>
        <dbReference type="EMBL" id="TWT86365.1"/>
    </source>
</evidence>
<dbReference type="EMBL" id="SJPM01000036">
    <property type="protein sequence ID" value="TWT86365.1"/>
    <property type="molecule type" value="Genomic_DNA"/>
</dbReference>
<name>A0A5C5ZGX6_9BACT</name>
<reference evidence="1 2" key="1">
    <citation type="submission" date="2019-02" db="EMBL/GenBank/DDBJ databases">
        <title>Deep-cultivation of Planctomycetes and their phenomic and genomic characterization uncovers novel biology.</title>
        <authorList>
            <person name="Wiegand S."/>
            <person name="Jogler M."/>
            <person name="Boedeker C."/>
            <person name="Pinto D."/>
            <person name="Vollmers J."/>
            <person name="Rivas-Marin E."/>
            <person name="Kohn T."/>
            <person name="Peeters S.H."/>
            <person name="Heuer A."/>
            <person name="Rast P."/>
            <person name="Oberbeckmann S."/>
            <person name="Bunk B."/>
            <person name="Jeske O."/>
            <person name="Meyerdierks A."/>
            <person name="Storesund J.E."/>
            <person name="Kallscheuer N."/>
            <person name="Luecker S."/>
            <person name="Lage O.M."/>
            <person name="Pohl T."/>
            <person name="Merkel B.J."/>
            <person name="Hornburger P."/>
            <person name="Mueller R.-W."/>
            <person name="Bruemmer F."/>
            <person name="Labrenz M."/>
            <person name="Spormann A.M."/>
            <person name="Op Den Camp H."/>
            <person name="Overmann J."/>
            <person name="Amann R."/>
            <person name="Jetten M.S.M."/>
            <person name="Mascher T."/>
            <person name="Medema M.H."/>
            <person name="Devos D.P."/>
            <person name="Kaster A.-K."/>
            <person name="Ovreas L."/>
            <person name="Rohde M."/>
            <person name="Galperin M.Y."/>
            <person name="Jogler C."/>
        </authorList>
    </citation>
    <scope>NUCLEOTIDE SEQUENCE [LARGE SCALE GENOMIC DNA]</scope>
    <source>
        <strain evidence="1 2">Pla100</strain>
    </source>
</reference>